<sequence>MFSGADAISCAAPEGEFVWNRFGRRPILNGAGLADSVGHYSLRPTPRQNAGKFIESADMRLFL</sequence>
<dbReference type="EMBL" id="LUUH01000047">
    <property type="protein sequence ID" value="OAI04924.1"/>
    <property type="molecule type" value="Genomic_DNA"/>
</dbReference>
<dbReference type="Proteomes" id="UP000077763">
    <property type="component" value="Unassembled WGS sequence"/>
</dbReference>
<evidence type="ECO:0000313" key="2">
    <source>
        <dbReference type="Proteomes" id="UP000077763"/>
    </source>
</evidence>
<evidence type="ECO:0000313" key="1">
    <source>
        <dbReference type="EMBL" id="OAI04924.1"/>
    </source>
</evidence>
<name>A0A177MHJ8_METMH</name>
<gene>
    <name evidence="1" type="ORF">A1353_12110</name>
</gene>
<proteinExistence type="predicted"/>
<protein>
    <submittedName>
        <fullName evidence="1">Uncharacterized protein</fullName>
    </submittedName>
</protein>
<organism evidence="1 2">
    <name type="scientific">Methylomonas methanica</name>
    <dbReference type="NCBI Taxonomy" id="421"/>
    <lineage>
        <taxon>Bacteria</taxon>
        <taxon>Pseudomonadati</taxon>
        <taxon>Pseudomonadota</taxon>
        <taxon>Gammaproteobacteria</taxon>
        <taxon>Methylococcales</taxon>
        <taxon>Methylococcaceae</taxon>
        <taxon>Methylomonas</taxon>
    </lineage>
</organism>
<accession>A0A177MHJ8</accession>
<dbReference type="AlphaFoldDB" id="A0A177MHJ8"/>
<comment type="caution">
    <text evidence="1">The sequence shown here is derived from an EMBL/GenBank/DDBJ whole genome shotgun (WGS) entry which is preliminary data.</text>
</comment>
<reference evidence="2" key="1">
    <citation type="submission" date="2016-03" db="EMBL/GenBank/DDBJ databases">
        <authorList>
            <person name="Heylen K."/>
            <person name="De Vos P."/>
            <person name="Vekeman B."/>
        </authorList>
    </citation>
    <scope>NUCLEOTIDE SEQUENCE [LARGE SCALE GENOMIC DNA]</scope>
    <source>
        <strain evidence="2">R-45371</strain>
    </source>
</reference>